<dbReference type="SUPFAM" id="SSF56399">
    <property type="entry name" value="ADP-ribosylation"/>
    <property type="match status" value="1"/>
</dbReference>
<dbReference type="InterPro" id="IPR009297">
    <property type="entry name" value="DUF952"/>
</dbReference>
<organism evidence="1 2">
    <name type="scientific">Labrys okinawensis</name>
    <dbReference type="NCBI Taxonomy" id="346911"/>
    <lineage>
        <taxon>Bacteria</taxon>
        <taxon>Pseudomonadati</taxon>
        <taxon>Pseudomonadota</taxon>
        <taxon>Alphaproteobacteria</taxon>
        <taxon>Hyphomicrobiales</taxon>
        <taxon>Xanthobacteraceae</taxon>
        <taxon>Labrys</taxon>
    </lineage>
</organism>
<dbReference type="Proteomes" id="UP000237682">
    <property type="component" value="Unassembled WGS sequence"/>
</dbReference>
<dbReference type="Gene3D" id="3.20.170.20">
    <property type="entry name" value="Protein of unknown function DUF952"/>
    <property type="match status" value="1"/>
</dbReference>
<keyword evidence="2" id="KW-1185">Reference proteome</keyword>
<reference evidence="1 2" key="1">
    <citation type="submission" date="2018-02" db="EMBL/GenBank/DDBJ databases">
        <title>Whole genome sequencing of endophytic bacterium.</title>
        <authorList>
            <person name="Eedara R."/>
            <person name="Podile A.R."/>
        </authorList>
    </citation>
    <scope>NUCLEOTIDE SEQUENCE [LARGE SCALE GENOMIC DNA]</scope>
    <source>
        <strain evidence="1 2">RP1T</strain>
    </source>
</reference>
<dbReference type="PANTHER" id="PTHR34129:SF1">
    <property type="entry name" value="DUF952 DOMAIN-CONTAINING PROTEIN"/>
    <property type="match status" value="1"/>
</dbReference>
<gene>
    <name evidence="1" type="ORF">C5L14_22430</name>
</gene>
<dbReference type="RefSeq" id="WP_105864308.1">
    <property type="nucleotide sequence ID" value="NZ_PUEJ01000009.1"/>
</dbReference>
<dbReference type="OrthoDB" id="9799937at2"/>
<accession>A0A2S9Q785</accession>
<evidence type="ECO:0000313" key="2">
    <source>
        <dbReference type="Proteomes" id="UP000237682"/>
    </source>
</evidence>
<dbReference type="PANTHER" id="PTHR34129">
    <property type="entry name" value="BLR1139 PROTEIN"/>
    <property type="match status" value="1"/>
</dbReference>
<proteinExistence type="predicted"/>
<name>A0A2S9Q785_9HYPH</name>
<evidence type="ECO:0000313" key="1">
    <source>
        <dbReference type="EMBL" id="PRH85216.1"/>
    </source>
</evidence>
<sequence>MALIFKILTAQQWRNAEAAGRFDGAPIDIQDGYIHFSSADTVRETAARHFAGQDDLILAAVEADRLGEALKWEVSRGGALFPHLYGALPLDLVEWTAPLPLGLDGRHVFPLEFLSSEQP</sequence>
<comment type="caution">
    <text evidence="1">The sequence shown here is derived from an EMBL/GenBank/DDBJ whole genome shotgun (WGS) entry which is preliminary data.</text>
</comment>
<dbReference type="Pfam" id="PF06108">
    <property type="entry name" value="DUF952"/>
    <property type="match status" value="1"/>
</dbReference>
<protein>
    <submittedName>
        <fullName evidence="1">DUF952 domain-containing protein</fullName>
    </submittedName>
</protein>
<dbReference type="AlphaFoldDB" id="A0A2S9Q785"/>
<dbReference type="EMBL" id="PUEJ01000009">
    <property type="protein sequence ID" value="PRH85216.1"/>
    <property type="molecule type" value="Genomic_DNA"/>
</dbReference>